<dbReference type="EMBL" id="ASRX01000006">
    <property type="protein sequence ID" value="EYF07975.1"/>
    <property type="molecule type" value="Genomic_DNA"/>
</dbReference>
<dbReference type="NCBIfam" id="TIGR00077">
    <property type="entry name" value="lspA"/>
    <property type="match status" value="1"/>
</dbReference>
<dbReference type="STRING" id="1192034.CAP_6997"/>
<comment type="subcellular location">
    <subcellularLocation>
        <location evidence="9">Cell membrane</location>
        <topology evidence="9">Multi-pass membrane protein</topology>
    </subcellularLocation>
</comment>
<dbReference type="eggNOG" id="COG0597">
    <property type="taxonomic scope" value="Bacteria"/>
</dbReference>
<comment type="pathway">
    <text evidence="9">Protein modification; lipoprotein biosynthesis (signal peptide cleavage).</text>
</comment>
<evidence type="ECO:0000313" key="13">
    <source>
        <dbReference type="Proteomes" id="UP000019678"/>
    </source>
</evidence>
<dbReference type="HAMAP" id="MF_00161">
    <property type="entry name" value="LspA"/>
    <property type="match status" value="1"/>
</dbReference>
<evidence type="ECO:0000256" key="7">
    <source>
        <dbReference type="ARBA" id="ARBA00022989"/>
    </source>
</evidence>
<feature type="region of interest" description="Disordered" evidence="11">
    <location>
        <begin position="1"/>
        <end position="27"/>
    </location>
</feature>
<evidence type="ECO:0000256" key="2">
    <source>
        <dbReference type="ARBA" id="ARBA00022475"/>
    </source>
</evidence>
<comment type="caution">
    <text evidence="9">Lacks conserved residue(s) required for the propagation of feature annotation.</text>
</comment>
<evidence type="ECO:0000256" key="11">
    <source>
        <dbReference type="SAM" id="MobiDB-lite"/>
    </source>
</evidence>
<dbReference type="GO" id="GO:0006508">
    <property type="term" value="P:proteolysis"/>
    <property type="evidence" value="ECO:0007669"/>
    <property type="project" value="UniProtKB-KW"/>
</dbReference>
<keyword evidence="5 9" id="KW-0064">Aspartyl protease</keyword>
<feature type="active site" evidence="9">
    <location>
        <position position="196"/>
    </location>
</feature>
<evidence type="ECO:0000256" key="9">
    <source>
        <dbReference type="HAMAP-Rule" id="MF_00161"/>
    </source>
</evidence>
<dbReference type="UniPathway" id="UPA00665"/>
<comment type="similarity">
    <text evidence="1 9 10">Belongs to the peptidase A8 family.</text>
</comment>
<evidence type="ECO:0000256" key="4">
    <source>
        <dbReference type="ARBA" id="ARBA00022692"/>
    </source>
</evidence>
<evidence type="ECO:0000313" key="12">
    <source>
        <dbReference type="EMBL" id="EYF07975.1"/>
    </source>
</evidence>
<feature type="transmembrane region" description="Helical" evidence="9">
    <location>
        <begin position="189"/>
        <end position="208"/>
    </location>
</feature>
<keyword evidence="7 9" id="KW-1133">Transmembrane helix</keyword>
<organism evidence="12 13">
    <name type="scientific">Chondromyces apiculatus DSM 436</name>
    <dbReference type="NCBI Taxonomy" id="1192034"/>
    <lineage>
        <taxon>Bacteria</taxon>
        <taxon>Pseudomonadati</taxon>
        <taxon>Myxococcota</taxon>
        <taxon>Polyangia</taxon>
        <taxon>Polyangiales</taxon>
        <taxon>Polyangiaceae</taxon>
        <taxon>Chondromyces</taxon>
    </lineage>
</organism>
<evidence type="ECO:0000256" key="3">
    <source>
        <dbReference type="ARBA" id="ARBA00022670"/>
    </source>
</evidence>
<feature type="transmembrane region" description="Helical" evidence="9">
    <location>
        <begin position="122"/>
        <end position="141"/>
    </location>
</feature>
<name>A0A017TGN0_9BACT</name>
<keyword evidence="3 9" id="KW-0645">Protease</keyword>
<dbReference type="OrthoDB" id="9810259at2"/>
<gene>
    <name evidence="9" type="primary">lspA</name>
    <name evidence="12" type="ORF">CAP_6997</name>
</gene>
<evidence type="ECO:0000256" key="10">
    <source>
        <dbReference type="RuleBase" id="RU004181"/>
    </source>
</evidence>
<dbReference type="RefSeq" id="WP_081864582.1">
    <property type="nucleotide sequence ID" value="NZ_ASRX01000006.1"/>
</dbReference>
<dbReference type="PANTHER" id="PTHR33695">
    <property type="entry name" value="LIPOPROTEIN SIGNAL PEPTIDASE"/>
    <property type="match status" value="1"/>
</dbReference>
<comment type="caution">
    <text evidence="12">The sequence shown here is derived from an EMBL/GenBank/DDBJ whole genome shotgun (WGS) entry which is preliminary data.</text>
</comment>
<dbReference type="PRINTS" id="PR00781">
    <property type="entry name" value="LIPOSIGPTASE"/>
</dbReference>
<evidence type="ECO:0000256" key="5">
    <source>
        <dbReference type="ARBA" id="ARBA00022750"/>
    </source>
</evidence>
<sequence>MSTEPEVSLPLVSTEPHGPGLQGPAARARQPVGGLMEDGEELPPGERASTLFLVVVAGLSCAADLLSKGWAQARLAGGVDGRRPVGKSITVIDGYLDLIFAQNPGGAWSFARELPEGLRRPFFLFISAAAIVFIVSIYRRVHRDQTSMKWGLPLALGGAIGNLVDRIRFGWVVDFIDVYFRRGAQEHHWPTFNIADVAIVVGVALMGVNMITSSRRARAGEPAAEGEAEQAGEPAAGVVEPHVGLAEVPAVGEGSRVSQPVGAGVTAGRGAPGEPHSAA</sequence>
<keyword evidence="12" id="KW-0449">Lipoprotein</keyword>
<dbReference type="PANTHER" id="PTHR33695:SF1">
    <property type="entry name" value="LIPOPROTEIN SIGNAL PEPTIDASE"/>
    <property type="match status" value="1"/>
</dbReference>
<feature type="region of interest" description="Disordered" evidence="11">
    <location>
        <begin position="250"/>
        <end position="279"/>
    </location>
</feature>
<dbReference type="GO" id="GO:0004190">
    <property type="term" value="F:aspartic-type endopeptidase activity"/>
    <property type="evidence" value="ECO:0007669"/>
    <property type="project" value="UniProtKB-UniRule"/>
</dbReference>
<keyword evidence="6 9" id="KW-0378">Hydrolase</keyword>
<dbReference type="EC" id="3.4.23.36" evidence="9"/>
<feature type="active site" evidence="9">
    <location>
        <position position="174"/>
    </location>
</feature>
<keyword evidence="8 9" id="KW-0472">Membrane</keyword>
<evidence type="ECO:0000256" key="6">
    <source>
        <dbReference type="ARBA" id="ARBA00022801"/>
    </source>
</evidence>
<dbReference type="InterPro" id="IPR001872">
    <property type="entry name" value="Peptidase_A8"/>
</dbReference>
<keyword evidence="2 9" id="KW-1003">Cell membrane</keyword>
<dbReference type="Proteomes" id="UP000019678">
    <property type="component" value="Unassembled WGS sequence"/>
</dbReference>
<keyword evidence="13" id="KW-1185">Reference proteome</keyword>
<accession>A0A017TGN0</accession>
<dbReference type="GO" id="GO:0005886">
    <property type="term" value="C:plasma membrane"/>
    <property type="evidence" value="ECO:0007669"/>
    <property type="project" value="UniProtKB-SubCell"/>
</dbReference>
<dbReference type="AlphaFoldDB" id="A0A017TGN0"/>
<evidence type="ECO:0000256" key="8">
    <source>
        <dbReference type="ARBA" id="ARBA00023136"/>
    </source>
</evidence>
<comment type="catalytic activity">
    <reaction evidence="9">
        <text>Release of signal peptides from bacterial membrane prolipoproteins. Hydrolyzes -Xaa-Yaa-Zaa-|-(S,diacylglyceryl)Cys-, in which Xaa is hydrophobic (preferably Leu), and Yaa (Ala or Ser) and Zaa (Gly or Ala) have small, neutral side chains.</text>
        <dbReference type="EC" id="3.4.23.36"/>
    </reaction>
</comment>
<reference evidence="12 13" key="1">
    <citation type="submission" date="2013-05" db="EMBL/GenBank/DDBJ databases">
        <title>Genome assembly of Chondromyces apiculatus DSM 436.</title>
        <authorList>
            <person name="Sharma G."/>
            <person name="Khatri I."/>
            <person name="Kaur C."/>
            <person name="Mayilraj S."/>
            <person name="Subramanian S."/>
        </authorList>
    </citation>
    <scope>NUCLEOTIDE SEQUENCE [LARGE SCALE GENOMIC DNA]</scope>
    <source>
        <strain evidence="12 13">DSM 436</strain>
    </source>
</reference>
<evidence type="ECO:0000256" key="1">
    <source>
        <dbReference type="ARBA" id="ARBA00006139"/>
    </source>
</evidence>
<dbReference type="Pfam" id="PF01252">
    <property type="entry name" value="Peptidase_A8"/>
    <property type="match status" value="1"/>
</dbReference>
<protein>
    <recommendedName>
        <fullName evidence="9">Lipoprotein signal peptidase</fullName>
        <ecNumber evidence="9">3.4.23.36</ecNumber>
    </recommendedName>
    <alternativeName>
        <fullName evidence="9">Prolipoprotein signal peptidase</fullName>
    </alternativeName>
    <alternativeName>
        <fullName evidence="9">Signal peptidase II</fullName>
        <shortName evidence="9">SPase II</shortName>
    </alternativeName>
</protein>
<proteinExistence type="inferred from homology"/>
<comment type="function">
    <text evidence="9">This protein specifically catalyzes the removal of signal peptides from prolipoproteins.</text>
</comment>
<keyword evidence="4 9" id="KW-0812">Transmembrane</keyword>